<proteinExistence type="predicted"/>
<dbReference type="Proteomes" id="UP001231189">
    <property type="component" value="Unassembled WGS sequence"/>
</dbReference>
<dbReference type="AlphaFoldDB" id="A0AAD8VQ72"/>
<feature type="compositionally biased region" description="Acidic residues" evidence="1">
    <location>
        <begin position="27"/>
        <end position="37"/>
    </location>
</feature>
<dbReference type="PANTHER" id="PTHR15204">
    <property type="entry name" value="LARGE PROLINE-RICH PROTEIN BAG6"/>
    <property type="match status" value="1"/>
</dbReference>
<dbReference type="GO" id="GO:0071818">
    <property type="term" value="C:BAT3 complex"/>
    <property type="evidence" value="ECO:0007669"/>
    <property type="project" value="TreeGrafter"/>
</dbReference>
<dbReference type="EMBL" id="JAUUTY010000006">
    <property type="protein sequence ID" value="KAK1613686.1"/>
    <property type="molecule type" value="Genomic_DNA"/>
</dbReference>
<dbReference type="PANTHER" id="PTHR15204:SF5">
    <property type="entry name" value="LARGE PROLINE-RICH PROTEIN BAG6 ISOFORM X1"/>
    <property type="match status" value="1"/>
</dbReference>
<name>A0AAD8VQ72_LOLMU</name>
<gene>
    <name evidence="2" type="ORF">QYE76_019203</name>
</gene>
<dbReference type="GO" id="GO:0036503">
    <property type="term" value="P:ERAD pathway"/>
    <property type="evidence" value="ECO:0007669"/>
    <property type="project" value="TreeGrafter"/>
</dbReference>
<feature type="compositionally biased region" description="Acidic residues" evidence="1">
    <location>
        <begin position="1"/>
        <end position="11"/>
    </location>
</feature>
<reference evidence="2" key="1">
    <citation type="submission" date="2023-07" db="EMBL/GenBank/DDBJ databases">
        <title>A chromosome-level genome assembly of Lolium multiflorum.</title>
        <authorList>
            <person name="Chen Y."/>
            <person name="Copetti D."/>
            <person name="Kolliker R."/>
            <person name="Studer B."/>
        </authorList>
    </citation>
    <scope>NUCLEOTIDE SEQUENCE</scope>
    <source>
        <strain evidence="2">02402/16</strain>
        <tissue evidence="2">Leaf</tissue>
    </source>
</reference>
<evidence type="ECO:0000256" key="1">
    <source>
        <dbReference type="SAM" id="MobiDB-lite"/>
    </source>
</evidence>
<evidence type="ECO:0000313" key="3">
    <source>
        <dbReference type="Proteomes" id="UP001231189"/>
    </source>
</evidence>
<organism evidence="2 3">
    <name type="scientific">Lolium multiflorum</name>
    <name type="common">Italian ryegrass</name>
    <name type="synonym">Lolium perenne subsp. multiflorum</name>
    <dbReference type="NCBI Taxonomy" id="4521"/>
    <lineage>
        <taxon>Eukaryota</taxon>
        <taxon>Viridiplantae</taxon>
        <taxon>Streptophyta</taxon>
        <taxon>Embryophyta</taxon>
        <taxon>Tracheophyta</taxon>
        <taxon>Spermatophyta</taxon>
        <taxon>Magnoliopsida</taxon>
        <taxon>Liliopsida</taxon>
        <taxon>Poales</taxon>
        <taxon>Poaceae</taxon>
        <taxon>BOP clade</taxon>
        <taxon>Pooideae</taxon>
        <taxon>Poodae</taxon>
        <taxon>Poeae</taxon>
        <taxon>Poeae Chloroplast Group 2 (Poeae type)</taxon>
        <taxon>Loliodinae</taxon>
        <taxon>Loliinae</taxon>
        <taxon>Lolium</taxon>
    </lineage>
</organism>
<sequence length="368" mass="40681">MKENEEDEDDDRYPMFPEYGDTATGGAEDEEAPDEPADDHGRAIADAKSSCETEKERLKFDKMLENHNKLLYPSCEDGHKKLRTTLEFLQWKAENGVTNRGFEKLLKMVKKLLPKDNKLPASTYESKKVVYPLGLDVQKIHVCSNDCILYRAEEYENLDACPVCNALRYKIRRDDPGEVEGEERPRKRVPANGDVEIVHDMLSEDTIDDIDRTVRDILGSLGLGMPGSVANATFSHLAQRIQRDAATADASIRSQIQNESAQLGVAMQHLGAMLLELGRTMMMLRMGASSANAFVNAGSAVYINPTGPNPIMVQPSYQSAPHFGVSSIPVLSGVSGPFSIVDPSRTSGGEVSSQAFLFTFFLEEENDI</sequence>
<feature type="region of interest" description="Disordered" evidence="1">
    <location>
        <begin position="1"/>
        <end position="50"/>
    </location>
</feature>
<evidence type="ECO:0000313" key="2">
    <source>
        <dbReference type="EMBL" id="KAK1613686.1"/>
    </source>
</evidence>
<accession>A0AAD8VQ72</accession>
<keyword evidence="3" id="KW-1185">Reference proteome</keyword>
<dbReference type="GO" id="GO:0051787">
    <property type="term" value="F:misfolded protein binding"/>
    <property type="evidence" value="ECO:0007669"/>
    <property type="project" value="TreeGrafter"/>
</dbReference>
<protein>
    <recommendedName>
        <fullName evidence="4">Transposon protein, putative, CACTA, En/Spm sub-class</fullName>
    </recommendedName>
</protein>
<comment type="caution">
    <text evidence="2">The sequence shown here is derived from an EMBL/GenBank/DDBJ whole genome shotgun (WGS) entry which is preliminary data.</text>
</comment>
<dbReference type="GO" id="GO:0031593">
    <property type="term" value="F:polyubiquitin modification-dependent protein binding"/>
    <property type="evidence" value="ECO:0007669"/>
    <property type="project" value="TreeGrafter"/>
</dbReference>
<evidence type="ECO:0008006" key="4">
    <source>
        <dbReference type="Google" id="ProtNLM"/>
    </source>
</evidence>
<feature type="compositionally biased region" description="Basic and acidic residues" evidence="1">
    <location>
        <begin position="38"/>
        <end position="50"/>
    </location>
</feature>